<keyword evidence="3" id="KW-0411">Iron-sulfur</keyword>
<dbReference type="Gene3D" id="3.30.70.3270">
    <property type="match status" value="1"/>
</dbReference>
<dbReference type="SUPFAM" id="SSF46548">
    <property type="entry name" value="alpha-helical ferredoxin"/>
    <property type="match status" value="1"/>
</dbReference>
<sequence>MSKLTEKAVALLQEGEVNLVIGYEEGNHGTRPLFCRQAENADRLILDDRCTNNIAVYLTKRELTGTGKVAITATVPALRTIVQLAFENQLKEDNLLVLTVDGHGELIQFKGFDEIKTYLADFPLTISEENLQLIDRLKKMSREERWKYWMGEMSKCIKCYACRAACPLCYCSRCIVEVNCPQWVQPWSAPLTNMEWQINRVMHMAGRCIGCGACKQACPVGIPLHLMTQSMMEDIQDEFGVAPGAINPAGNVLSTFKAEDKENFIH</sequence>
<evidence type="ECO:0000313" key="5">
    <source>
        <dbReference type="EMBL" id="SDB76927.1"/>
    </source>
</evidence>
<dbReference type="GO" id="GO:0046872">
    <property type="term" value="F:metal ion binding"/>
    <property type="evidence" value="ECO:0007669"/>
    <property type="project" value="UniProtKB-KW"/>
</dbReference>
<protein>
    <submittedName>
        <fullName evidence="5">4Fe-4S binding domain-containing protein</fullName>
    </submittedName>
</protein>
<gene>
    <name evidence="5" type="ORF">SAMN05192581_10155</name>
    <name evidence="6" type="ORF">SAMN05192582_106222</name>
</gene>
<dbReference type="PROSITE" id="PS00198">
    <property type="entry name" value="4FE4S_FER_1"/>
    <property type="match status" value="1"/>
</dbReference>
<proteinExistence type="predicted"/>
<dbReference type="AlphaFoldDB" id="A0A1G6G4J2"/>
<dbReference type="InterPro" id="IPR017896">
    <property type="entry name" value="4Fe4S_Fe-S-bd"/>
</dbReference>
<dbReference type="Proteomes" id="UP000181870">
    <property type="component" value="Unassembled WGS sequence"/>
</dbReference>
<dbReference type="Pfam" id="PF00037">
    <property type="entry name" value="Fer4"/>
    <property type="match status" value="1"/>
</dbReference>
<dbReference type="GO" id="GO:0051536">
    <property type="term" value="F:iron-sulfur cluster binding"/>
    <property type="evidence" value="ECO:0007669"/>
    <property type="project" value="UniProtKB-KW"/>
</dbReference>
<dbReference type="Proteomes" id="UP000183670">
    <property type="component" value="Unassembled WGS sequence"/>
</dbReference>
<reference evidence="7 8" key="1">
    <citation type="submission" date="2016-10" db="EMBL/GenBank/DDBJ databases">
        <authorList>
            <person name="de Groot N.N."/>
        </authorList>
    </citation>
    <scope>NUCLEOTIDE SEQUENCE [LARGE SCALE GENOMIC DNA]</scope>
    <source>
        <strain evidence="5 8">NLAE-zl-C500</strain>
        <strain evidence="6 7">NLAE-zl-C57</strain>
    </source>
</reference>
<keyword evidence="2" id="KW-0408">Iron</keyword>
<evidence type="ECO:0000313" key="7">
    <source>
        <dbReference type="Proteomes" id="UP000181870"/>
    </source>
</evidence>
<evidence type="ECO:0000313" key="6">
    <source>
        <dbReference type="EMBL" id="SDI64629.1"/>
    </source>
</evidence>
<dbReference type="EMBL" id="FNDO01000062">
    <property type="protein sequence ID" value="SDI64629.1"/>
    <property type="molecule type" value="Genomic_DNA"/>
</dbReference>
<dbReference type="EMBL" id="FMYE01000015">
    <property type="protein sequence ID" value="SDB76927.1"/>
    <property type="molecule type" value="Genomic_DNA"/>
</dbReference>
<evidence type="ECO:0000259" key="4">
    <source>
        <dbReference type="PROSITE" id="PS51379"/>
    </source>
</evidence>
<evidence type="ECO:0000256" key="3">
    <source>
        <dbReference type="ARBA" id="ARBA00023014"/>
    </source>
</evidence>
<dbReference type="RefSeq" id="WP_074557846.1">
    <property type="nucleotide sequence ID" value="NZ_FMYE01000015.1"/>
</dbReference>
<dbReference type="PROSITE" id="PS51379">
    <property type="entry name" value="4FE4S_FER_2"/>
    <property type="match status" value="2"/>
</dbReference>
<organism evidence="5 8">
    <name type="scientific">Bacteroides ovatus</name>
    <dbReference type="NCBI Taxonomy" id="28116"/>
    <lineage>
        <taxon>Bacteria</taxon>
        <taxon>Pseudomonadati</taxon>
        <taxon>Bacteroidota</taxon>
        <taxon>Bacteroidia</taxon>
        <taxon>Bacteroidales</taxon>
        <taxon>Bacteroidaceae</taxon>
        <taxon>Bacteroides</taxon>
    </lineage>
</organism>
<feature type="domain" description="4Fe-4S ferredoxin-type" evidence="4">
    <location>
        <begin position="199"/>
        <end position="229"/>
    </location>
</feature>
<evidence type="ECO:0000256" key="1">
    <source>
        <dbReference type="ARBA" id="ARBA00022723"/>
    </source>
</evidence>
<evidence type="ECO:0000313" key="8">
    <source>
        <dbReference type="Proteomes" id="UP000183670"/>
    </source>
</evidence>
<keyword evidence="1" id="KW-0479">Metal-binding</keyword>
<dbReference type="InterPro" id="IPR017900">
    <property type="entry name" value="4Fe4S_Fe_S_CS"/>
</dbReference>
<accession>A0A1G6G4J2</accession>
<feature type="domain" description="4Fe-4S ferredoxin-type" evidence="4">
    <location>
        <begin position="146"/>
        <end position="167"/>
    </location>
</feature>
<evidence type="ECO:0000256" key="2">
    <source>
        <dbReference type="ARBA" id="ARBA00023004"/>
    </source>
</evidence>
<name>A0A1G6G4J2_BACOV</name>